<dbReference type="eggNOG" id="ENOG502Z96K">
    <property type="taxonomic scope" value="Bacteria"/>
</dbReference>
<comment type="caution">
    <text evidence="1">The sequence shown here is derived from an EMBL/GenBank/DDBJ whole genome shotgun (WGS) entry which is preliminary data.</text>
</comment>
<dbReference type="OrthoDB" id="5296848at2"/>
<keyword evidence="2" id="KW-1185">Reference proteome</keyword>
<evidence type="ECO:0000313" key="2">
    <source>
        <dbReference type="Proteomes" id="UP000019460"/>
    </source>
</evidence>
<dbReference type="PATRIC" id="fig|1249627.3.peg.3421"/>
<dbReference type="AlphaFoldDB" id="W9VAB7"/>
<protein>
    <submittedName>
        <fullName evidence="1">Uncharacterized protein</fullName>
    </submittedName>
</protein>
<organism evidence="1 2">
    <name type="scientific">Imhoffiella purpurea</name>
    <dbReference type="NCBI Taxonomy" id="1249627"/>
    <lineage>
        <taxon>Bacteria</taxon>
        <taxon>Pseudomonadati</taxon>
        <taxon>Pseudomonadota</taxon>
        <taxon>Gammaproteobacteria</taxon>
        <taxon>Chromatiales</taxon>
        <taxon>Chromatiaceae</taxon>
        <taxon>Imhoffiella</taxon>
    </lineage>
</organism>
<sequence>MHQPPSNGAIRCIDGITSIHYDGYWIKYYEPPKDSFEVRRELIQALTIRLFNHVEHGINIPGSRLKEARAAYAAETDTERKRVNGAMLAGALFNRASDIFRSLVDLQHAGMEITPEHPLMRDCGHCLMEALELGKMVRHRGGDEGIDELWGEPFKAFSIPIEDFYASRYLKIAMTMRDIDRVGTALKVTFADSKQILGLDSRVDELIATAKRKCEILRTDPEVFEVWPAYVVASERLCNLEPILPGNHDAAGIREAVDGTRLLREGTDLVSFIVRARVPMPKSTREFIDRCDQFRRTFFTERATRPSGDS</sequence>
<name>W9VAB7_9GAMM</name>
<dbReference type="RefSeq" id="WP_043756228.1">
    <property type="nucleotide sequence ID" value="NZ_AONC01000056.1"/>
</dbReference>
<dbReference type="EMBL" id="AONC01000056">
    <property type="protein sequence ID" value="EXJ13826.1"/>
    <property type="molecule type" value="Genomic_DNA"/>
</dbReference>
<accession>W9VAB7</accession>
<dbReference type="STRING" id="1249627.D779_3269"/>
<proteinExistence type="predicted"/>
<evidence type="ECO:0000313" key="1">
    <source>
        <dbReference type="EMBL" id="EXJ13826.1"/>
    </source>
</evidence>
<gene>
    <name evidence="1" type="ORF">D779_3269</name>
</gene>
<dbReference type="Proteomes" id="UP000019460">
    <property type="component" value="Unassembled WGS sequence"/>
</dbReference>
<reference evidence="1 2" key="1">
    <citation type="submission" date="2012-11" db="EMBL/GenBank/DDBJ databases">
        <title>Genome assembly of Thiorhodococcus sp. AK35.</title>
        <authorList>
            <person name="Nupur N."/>
            <person name="Khatri I."/>
            <person name="Subramanian S."/>
            <person name="Pinnaka A."/>
        </authorList>
    </citation>
    <scope>NUCLEOTIDE SEQUENCE [LARGE SCALE GENOMIC DNA]</scope>
    <source>
        <strain evidence="1 2">AK35</strain>
    </source>
</reference>